<dbReference type="PROSITE" id="PS50011">
    <property type="entry name" value="PROTEIN_KINASE_DOM"/>
    <property type="match status" value="1"/>
</dbReference>
<dbReference type="InterPro" id="IPR000719">
    <property type="entry name" value="Prot_kinase_dom"/>
</dbReference>
<dbReference type="Pfam" id="PF07714">
    <property type="entry name" value="PK_Tyr_Ser-Thr"/>
    <property type="match status" value="1"/>
</dbReference>
<dbReference type="AlphaFoldDB" id="A0AAD7FHK8"/>
<dbReference type="PANTHER" id="PTHR44329:SF298">
    <property type="entry name" value="MIXED LINEAGE KINASE DOMAIN-LIKE PROTEIN"/>
    <property type="match status" value="1"/>
</dbReference>
<dbReference type="Proteomes" id="UP001221142">
    <property type="component" value="Unassembled WGS sequence"/>
</dbReference>
<dbReference type="GO" id="GO:0004674">
    <property type="term" value="F:protein serine/threonine kinase activity"/>
    <property type="evidence" value="ECO:0007669"/>
    <property type="project" value="TreeGrafter"/>
</dbReference>
<evidence type="ECO:0000313" key="4">
    <source>
        <dbReference type="EMBL" id="KAJ7619318.1"/>
    </source>
</evidence>
<dbReference type="InterPro" id="IPR001245">
    <property type="entry name" value="Ser-Thr/Tyr_kinase_cat_dom"/>
</dbReference>
<dbReference type="EMBL" id="JARKIF010000018">
    <property type="protein sequence ID" value="KAJ7619318.1"/>
    <property type="molecule type" value="Genomic_DNA"/>
</dbReference>
<keyword evidence="4" id="KW-0418">Kinase</keyword>
<organism evidence="4 5">
    <name type="scientific">Roridomyces roridus</name>
    <dbReference type="NCBI Taxonomy" id="1738132"/>
    <lineage>
        <taxon>Eukaryota</taxon>
        <taxon>Fungi</taxon>
        <taxon>Dikarya</taxon>
        <taxon>Basidiomycota</taxon>
        <taxon>Agaricomycotina</taxon>
        <taxon>Agaricomycetes</taxon>
        <taxon>Agaricomycetidae</taxon>
        <taxon>Agaricales</taxon>
        <taxon>Marasmiineae</taxon>
        <taxon>Mycenaceae</taxon>
        <taxon>Roridomyces</taxon>
    </lineage>
</organism>
<dbReference type="InterPro" id="IPR051681">
    <property type="entry name" value="Ser/Thr_Kinases-Pseudokinases"/>
</dbReference>
<dbReference type="SUPFAM" id="SSF56112">
    <property type="entry name" value="Protein kinase-like (PK-like)"/>
    <property type="match status" value="1"/>
</dbReference>
<name>A0AAD7FHK8_9AGAR</name>
<protein>
    <submittedName>
        <fullName evidence="4">Kinase-like domain-containing protein</fullName>
    </submittedName>
</protein>
<comment type="caution">
    <text evidence="4">The sequence shown here is derived from an EMBL/GenBank/DDBJ whole genome shotgun (WGS) entry which is preliminary data.</text>
</comment>
<reference evidence="4" key="1">
    <citation type="submission" date="2023-03" db="EMBL/GenBank/DDBJ databases">
        <title>Massive genome expansion in bonnet fungi (Mycena s.s.) driven by repeated elements and novel gene families across ecological guilds.</title>
        <authorList>
            <consortium name="Lawrence Berkeley National Laboratory"/>
            <person name="Harder C.B."/>
            <person name="Miyauchi S."/>
            <person name="Viragh M."/>
            <person name="Kuo A."/>
            <person name="Thoen E."/>
            <person name="Andreopoulos B."/>
            <person name="Lu D."/>
            <person name="Skrede I."/>
            <person name="Drula E."/>
            <person name="Henrissat B."/>
            <person name="Morin E."/>
            <person name="Kohler A."/>
            <person name="Barry K."/>
            <person name="LaButti K."/>
            <person name="Morin E."/>
            <person name="Salamov A."/>
            <person name="Lipzen A."/>
            <person name="Mereny Z."/>
            <person name="Hegedus B."/>
            <person name="Baldrian P."/>
            <person name="Stursova M."/>
            <person name="Weitz H."/>
            <person name="Taylor A."/>
            <person name="Grigoriev I.V."/>
            <person name="Nagy L.G."/>
            <person name="Martin F."/>
            <person name="Kauserud H."/>
        </authorList>
    </citation>
    <scope>NUCLEOTIDE SEQUENCE</scope>
    <source>
        <strain evidence="4">9284</strain>
    </source>
</reference>
<keyword evidence="1" id="KW-0547">Nucleotide-binding</keyword>
<proteinExistence type="predicted"/>
<feature type="domain" description="Protein kinase" evidence="3">
    <location>
        <begin position="121"/>
        <end position="254"/>
    </location>
</feature>
<dbReference type="InterPro" id="IPR011009">
    <property type="entry name" value="Kinase-like_dom_sf"/>
</dbReference>
<evidence type="ECO:0000256" key="2">
    <source>
        <dbReference type="ARBA" id="ARBA00022840"/>
    </source>
</evidence>
<sequence length="254" mass="28069">MVSDNIVQALVLSLEGKRTLLDLSSRLGLAADPSLRDRVRADEEVIVAHIVSILYSTSMEQAVLALEGDSAQAFIDVVQGILSRGALIDEEHVRKAHRIVRKLSETCDKLPSSIFITEVIQSEMLPTSWGGFSDVYRARYGDQIVAVKHIRYSSGGSTLRDAQSMSRSSDLENLNHPNILPFIGIDREAFPNSVRMVSPWMKNGTVLQYLDGHGRANVNKLLFEIAQGIQYLHSRNIVHGDLRGVSSSHAISSY</sequence>
<keyword evidence="4" id="KW-0808">Transferase</keyword>
<dbReference type="Gene3D" id="1.10.510.10">
    <property type="entry name" value="Transferase(Phosphotransferase) domain 1"/>
    <property type="match status" value="1"/>
</dbReference>
<evidence type="ECO:0000256" key="1">
    <source>
        <dbReference type="ARBA" id="ARBA00022741"/>
    </source>
</evidence>
<accession>A0AAD7FHK8</accession>
<gene>
    <name evidence="4" type="ORF">FB45DRAFT_930446</name>
</gene>
<evidence type="ECO:0000313" key="5">
    <source>
        <dbReference type="Proteomes" id="UP001221142"/>
    </source>
</evidence>
<keyword evidence="5" id="KW-1185">Reference proteome</keyword>
<dbReference type="PANTHER" id="PTHR44329">
    <property type="entry name" value="SERINE/THREONINE-PROTEIN KINASE TNNI3K-RELATED"/>
    <property type="match status" value="1"/>
</dbReference>
<dbReference type="GO" id="GO:0005524">
    <property type="term" value="F:ATP binding"/>
    <property type="evidence" value="ECO:0007669"/>
    <property type="project" value="UniProtKB-KW"/>
</dbReference>
<evidence type="ECO:0000259" key="3">
    <source>
        <dbReference type="PROSITE" id="PS50011"/>
    </source>
</evidence>
<keyword evidence="2" id="KW-0067">ATP-binding</keyword>